<dbReference type="InterPro" id="IPR002182">
    <property type="entry name" value="NB-ARC"/>
</dbReference>
<feature type="region of interest" description="Disordered" evidence="5">
    <location>
        <begin position="1191"/>
        <end position="1213"/>
    </location>
</feature>
<dbReference type="Pfam" id="PF23286">
    <property type="entry name" value="LRR_13"/>
    <property type="match status" value="1"/>
</dbReference>
<dbReference type="SUPFAM" id="SSF52200">
    <property type="entry name" value="Toll/Interleukin receptor TIR domain"/>
    <property type="match status" value="1"/>
</dbReference>
<dbReference type="InterPro" id="IPR032675">
    <property type="entry name" value="LRR_dom_sf"/>
</dbReference>
<proteinExistence type="predicted"/>
<accession>A0A0S3RJN2</accession>
<dbReference type="PANTHER" id="PTHR11017:SF587">
    <property type="entry name" value="NB-ARC DOMAIN PROTEIN"/>
    <property type="match status" value="1"/>
</dbReference>
<dbReference type="Proteomes" id="UP000291084">
    <property type="component" value="Chromosome 3"/>
</dbReference>
<evidence type="ECO:0000256" key="2">
    <source>
        <dbReference type="ARBA" id="ARBA00022737"/>
    </source>
</evidence>
<evidence type="ECO:0000256" key="5">
    <source>
        <dbReference type="SAM" id="MobiDB-lite"/>
    </source>
</evidence>
<dbReference type="SUPFAM" id="SSF52540">
    <property type="entry name" value="P-loop containing nucleoside triphosphate hydrolases"/>
    <property type="match status" value="1"/>
</dbReference>
<dbReference type="InterPro" id="IPR058192">
    <property type="entry name" value="WHD_ROQ1-like"/>
</dbReference>
<dbReference type="InterPro" id="IPR000157">
    <property type="entry name" value="TIR_dom"/>
</dbReference>
<dbReference type="GO" id="GO:0006952">
    <property type="term" value="P:defense response"/>
    <property type="evidence" value="ECO:0007669"/>
    <property type="project" value="InterPro"/>
</dbReference>
<dbReference type="EMBL" id="AP015036">
    <property type="protein sequence ID" value="BAT80791.1"/>
    <property type="molecule type" value="Genomic_DNA"/>
</dbReference>
<evidence type="ECO:0000256" key="4">
    <source>
        <dbReference type="ARBA" id="ARBA00023027"/>
    </source>
</evidence>
<evidence type="ECO:0000313" key="8">
    <source>
        <dbReference type="Proteomes" id="UP000291084"/>
    </source>
</evidence>
<evidence type="ECO:0000259" key="6">
    <source>
        <dbReference type="PROSITE" id="PS50104"/>
    </source>
</evidence>
<dbReference type="SMART" id="SM00255">
    <property type="entry name" value="TIR"/>
    <property type="match status" value="1"/>
</dbReference>
<dbReference type="Pfam" id="PF23282">
    <property type="entry name" value="WHD_ROQ1"/>
    <property type="match status" value="1"/>
</dbReference>
<dbReference type="FunFam" id="3.40.50.10140:FF:000007">
    <property type="entry name" value="Disease resistance protein (TIR-NBS-LRR class)"/>
    <property type="match status" value="1"/>
</dbReference>
<evidence type="ECO:0000313" key="7">
    <source>
        <dbReference type="EMBL" id="BAT80791.1"/>
    </source>
</evidence>
<evidence type="ECO:0000256" key="3">
    <source>
        <dbReference type="ARBA" id="ARBA00022821"/>
    </source>
</evidence>
<keyword evidence="3" id="KW-0611">Plant defense</keyword>
<dbReference type="InterPro" id="IPR044974">
    <property type="entry name" value="Disease_R_plants"/>
</dbReference>
<protein>
    <recommendedName>
        <fullName evidence="6">TIR domain-containing protein</fullName>
    </recommendedName>
</protein>
<dbReference type="PROSITE" id="PS50104">
    <property type="entry name" value="TIR"/>
    <property type="match status" value="1"/>
</dbReference>
<reference evidence="7 8" key="1">
    <citation type="journal article" date="2015" name="Sci. Rep.">
        <title>The power of single molecule real-time sequencing technology in the de novo assembly of a eukaryotic genome.</title>
        <authorList>
            <person name="Sakai H."/>
            <person name="Naito K."/>
            <person name="Ogiso-Tanaka E."/>
            <person name="Takahashi Y."/>
            <person name="Iseki K."/>
            <person name="Muto C."/>
            <person name="Satou K."/>
            <person name="Teruya K."/>
            <person name="Shiroma A."/>
            <person name="Shimoji M."/>
            <person name="Hirano T."/>
            <person name="Itoh T."/>
            <person name="Kaga A."/>
            <person name="Tomooka N."/>
        </authorList>
    </citation>
    <scope>NUCLEOTIDE SEQUENCE [LARGE SCALE GENOMIC DNA]</scope>
    <source>
        <strain evidence="8">cv. Shumari</strain>
    </source>
</reference>
<gene>
    <name evidence="7" type="primary">Vigan.03G039800</name>
    <name evidence="7" type="ORF">VIGAN_03039800</name>
</gene>
<keyword evidence="1" id="KW-0433">Leucine-rich repeat</keyword>
<keyword evidence="8" id="KW-1185">Reference proteome</keyword>
<dbReference type="Pfam" id="PF00931">
    <property type="entry name" value="NB-ARC"/>
    <property type="match status" value="1"/>
</dbReference>
<dbReference type="InterPro" id="IPR058546">
    <property type="entry name" value="RPS4B/Roq1-like_LRR"/>
</dbReference>
<dbReference type="Gene3D" id="3.40.50.10140">
    <property type="entry name" value="Toll/interleukin-1 receptor homology (TIR) domain"/>
    <property type="match status" value="1"/>
</dbReference>
<dbReference type="SUPFAM" id="SSF52058">
    <property type="entry name" value="L domain-like"/>
    <property type="match status" value="1"/>
</dbReference>
<dbReference type="GO" id="GO:0007165">
    <property type="term" value="P:signal transduction"/>
    <property type="evidence" value="ECO:0007669"/>
    <property type="project" value="InterPro"/>
</dbReference>
<dbReference type="Gene3D" id="1.10.8.430">
    <property type="entry name" value="Helical domain of apoptotic protease-activating factors"/>
    <property type="match status" value="1"/>
</dbReference>
<dbReference type="InterPro" id="IPR042197">
    <property type="entry name" value="Apaf_helical"/>
</dbReference>
<keyword evidence="4" id="KW-0520">NAD</keyword>
<feature type="domain" description="TIR" evidence="6">
    <location>
        <begin position="13"/>
        <end position="183"/>
    </location>
</feature>
<dbReference type="GO" id="GO:0043531">
    <property type="term" value="F:ADP binding"/>
    <property type="evidence" value="ECO:0007669"/>
    <property type="project" value="InterPro"/>
</dbReference>
<keyword evidence="2" id="KW-0677">Repeat</keyword>
<dbReference type="OrthoDB" id="674604at2759"/>
<dbReference type="PRINTS" id="PR00364">
    <property type="entry name" value="DISEASERSIST"/>
</dbReference>
<dbReference type="InterPro" id="IPR035897">
    <property type="entry name" value="Toll_tir_struct_dom_sf"/>
</dbReference>
<dbReference type="Gene3D" id="3.40.50.300">
    <property type="entry name" value="P-loop containing nucleotide triphosphate hydrolases"/>
    <property type="match status" value="1"/>
</dbReference>
<sequence length="1466" mass="168748">MEKHGEEEEFAGFSYDVLINFRGEDAGNNFVGHLRRELSKEGINTIDDDRDMRIGKGLSLALFEAIEESNIFIVVFSENYASSTWCLDELVEIMERTHKNSKQVVYPVFYHVDPADIRKIRNSFEKHMTAHENEIGKESQRRIQAWRSALFEAASLPGMHIPTGNDENDNIIEKIVEKIRRSIAPKPLYTGENVVGLKPRVEEVMSLLDMKPDDNTVRMLGIYGLGGIGKTKLAKALYDKIVHNFDAACFLADVREKSKTINGMEDLQKTLLSEMFEELETELGSAYKGIYEIKRKLHRKKLLLVLDDVDDKEELEKLAGGCDWFGPGSRIIITTREKDVLTAHHVGNIYEMKELDEQHSLELFCWNAFRQGCPKTGFQDVSVRAAGYAKGVPLAIQVIGSDLANLHEESLDAWEDALEEYEKTPSKKEIQDVLKISYDRLDDDAKQVFLDIACFFKGERMKYVKKILKEFCSTSNMKVLVNKSLITVENDRLKMHDLIQHMGRQIVRQEAPDNPGERSRIWDYEDVIEILTKDSGSDKIQGIKLDPPKQAEVKWSGTEFGKMKWLRILIVRNTSFSSELQHLPNHLRLLDWDNYPSKSFPTKFHPKKIVVFNLPRSSLTFQEPFKKFPCLTNMDFSYNQRILEMPDVSELQNLRELRLDHCRNLIAVHQSVGFLKRLSHLSVSECTKLEKFLSRMFLPSLEVFDLNLCERVGHFPEIIQEMTKPLKIYMINTGIQELPESISKLIGLVFIDISNNRQLKYLPSSLFMLPNVDSFKIEACSKLGQSFRSLVQHPSKVNVRPKLRSLNFQKDNLSDEDLLAILCYFPKLEELIVSENNFVYIPSCINECGDLTSLDLNGCKKLKKIPELTGLRILDVHHCFYLEEISELPSTVRKVDARFCSKLTNETSDMLWCQVKKGDGGIEIVMPLITEIPAWFNFVEVGTNPGFWVRGKFPNIVLAMIFHFENQSQSDEFARRRHVDLRLVINGRNAFGKGYHNFIIEAEHVLICDLRVLFSEKEWFGLDALLEKEWNVVQVEYEATSSLMISSWGAFVYEEGSNMEDLLFNCPNHMDSEKMPPAIVAEKDPMEKYKKRIRELRLDETFKNTLTEWQENKERGVRCHDDCMRVALGQIKKISEDAEDALSSKGSALEDPNSYLRWLLDTMENDDGKPKEIIKGDLALVRLEKPVTGKKKDNVGEASSSGHQESKEEEEGYDPQLDIPFYTNFVRKQTVDDSLPEDIVMELFCEGMRDGLVEAQNEFPSLDIAESSNAVLEKKGYKVRWEPEVEISVQSRIYMTGIYSGLKEAKLRFPDLDMWATINTVAKRKGIEGFFVPPSEDPLMQTFMRMKQQSNFEGEVMSKLFWKLKEEHQTLRNKFARLDDGNENEYDECVEKREEKRDVVRKYEEISGVLRGRGEEIERLYEAGVEGFKKSEEFEDVMGAIYLNGLRAGILEAHALLLNLLTLHRN</sequence>
<evidence type="ECO:0000256" key="1">
    <source>
        <dbReference type="ARBA" id="ARBA00022614"/>
    </source>
</evidence>
<name>A0A0S3RJN2_PHAAN</name>
<dbReference type="Pfam" id="PF01582">
    <property type="entry name" value="TIR"/>
    <property type="match status" value="1"/>
</dbReference>
<dbReference type="PANTHER" id="PTHR11017">
    <property type="entry name" value="LEUCINE-RICH REPEAT-CONTAINING PROTEIN"/>
    <property type="match status" value="1"/>
</dbReference>
<dbReference type="Gene3D" id="3.80.10.10">
    <property type="entry name" value="Ribonuclease Inhibitor"/>
    <property type="match status" value="2"/>
</dbReference>
<organism evidence="7 8">
    <name type="scientific">Vigna angularis var. angularis</name>
    <dbReference type="NCBI Taxonomy" id="157739"/>
    <lineage>
        <taxon>Eukaryota</taxon>
        <taxon>Viridiplantae</taxon>
        <taxon>Streptophyta</taxon>
        <taxon>Embryophyta</taxon>
        <taxon>Tracheophyta</taxon>
        <taxon>Spermatophyta</taxon>
        <taxon>Magnoliopsida</taxon>
        <taxon>eudicotyledons</taxon>
        <taxon>Gunneridae</taxon>
        <taxon>Pentapetalae</taxon>
        <taxon>rosids</taxon>
        <taxon>fabids</taxon>
        <taxon>Fabales</taxon>
        <taxon>Fabaceae</taxon>
        <taxon>Papilionoideae</taxon>
        <taxon>50 kb inversion clade</taxon>
        <taxon>NPAAA clade</taxon>
        <taxon>indigoferoid/millettioid clade</taxon>
        <taxon>Phaseoleae</taxon>
        <taxon>Vigna</taxon>
    </lineage>
</organism>
<dbReference type="InterPro" id="IPR027417">
    <property type="entry name" value="P-loop_NTPase"/>
</dbReference>